<dbReference type="InterPro" id="IPR044500">
    <property type="entry name" value="AKR5G"/>
</dbReference>
<comment type="similarity">
    <text evidence="1">Belongs to the aldo/keto reductase family.</text>
</comment>
<keyword evidence="6" id="KW-1185">Reference proteome</keyword>
<accession>A0ABW0M0J7</accession>
<evidence type="ECO:0000259" key="4">
    <source>
        <dbReference type="Pfam" id="PF00248"/>
    </source>
</evidence>
<dbReference type="Gene3D" id="3.20.20.100">
    <property type="entry name" value="NADP-dependent oxidoreductase domain"/>
    <property type="match status" value="1"/>
</dbReference>
<protein>
    <submittedName>
        <fullName evidence="5">Aldo/keto reductase</fullName>
    </submittedName>
</protein>
<evidence type="ECO:0000256" key="3">
    <source>
        <dbReference type="ARBA" id="ARBA00023002"/>
    </source>
</evidence>
<dbReference type="InterPro" id="IPR020471">
    <property type="entry name" value="AKR"/>
</dbReference>
<keyword evidence="3" id="KW-0560">Oxidoreductase</keyword>
<dbReference type="InterPro" id="IPR023210">
    <property type="entry name" value="NADP_OxRdtase_dom"/>
</dbReference>
<comment type="caution">
    <text evidence="5">The sequence shown here is derived from an EMBL/GenBank/DDBJ whole genome shotgun (WGS) entry which is preliminary data.</text>
</comment>
<evidence type="ECO:0000256" key="1">
    <source>
        <dbReference type="ARBA" id="ARBA00007905"/>
    </source>
</evidence>
<dbReference type="InterPro" id="IPR036812">
    <property type="entry name" value="NAD(P)_OxRdtase_dom_sf"/>
</dbReference>
<dbReference type="PANTHER" id="PTHR43827">
    <property type="entry name" value="2,5-DIKETO-D-GLUCONIC ACID REDUCTASE"/>
    <property type="match status" value="1"/>
</dbReference>
<evidence type="ECO:0000313" key="5">
    <source>
        <dbReference type="EMBL" id="MFC5471528.1"/>
    </source>
</evidence>
<evidence type="ECO:0000256" key="2">
    <source>
        <dbReference type="ARBA" id="ARBA00022857"/>
    </source>
</evidence>
<dbReference type="PRINTS" id="PR00069">
    <property type="entry name" value="ALDKETRDTASE"/>
</dbReference>
<gene>
    <name evidence="5" type="ORF">ACFPPD_22900</name>
</gene>
<dbReference type="CDD" id="cd19157">
    <property type="entry name" value="AKR_AKR5G1-3"/>
    <property type="match status" value="1"/>
</dbReference>
<dbReference type="PROSITE" id="PS00063">
    <property type="entry name" value="ALDOKETO_REDUCTASE_3"/>
    <property type="match status" value="1"/>
</dbReference>
<proteinExistence type="inferred from homology"/>
<dbReference type="PANTHER" id="PTHR43827:SF3">
    <property type="entry name" value="NADP-DEPENDENT OXIDOREDUCTASE DOMAIN-CONTAINING PROTEIN"/>
    <property type="match status" value="1"/>
</dbReference>
<organism evidence="5 6">
    <name type="scientific">Cohnella suwonensis</name>
    <dbReference type="NCBI Taxonomy" id="696072"/>
    <lineage>
        <taxon>Bacteria</taxon>
        <taxon>Bacillati</taxon>
        <taxon>Bacillota</taxon>
        <taxon>Bacilli</taxon>
        <taxon>Bacillales</taxon>
        <taxon>Paenibacillaceae</taxon>
        <taxon>Cohnella</taxon>
    </lineage>
</organism>
<evidence type="ECO:0000313" key="6">
    <source>
        <dbReference type="Proteomes" id="UP001596105"/>
    </source>
</evidence>
<dbReference type="EMBL" id="JBHSMH010000101">
    <property type="protein sequence ID" value="MFC5471528.1"/>
    <property type="molecule type" value="Genomic_DNA"/>
</dbReference>
<keyword evidence="2" id="KW-0521">NADP</keyword>
<dbReference type="SUPFAM" id="SSF51430">
    <property type="entry name" value="NAD(P)-linked oxidoreductase"/>
    <property type="match status" value="1"/>
</dbReference>
<dbReference type="InterPro" id="IPR018170">
    <property type="entry name" value="Aldo/ket_reductase_CS"/>
</dbReference>
<feature type="domain" description="NADP-dependent oxidoreductase" evidence="4">
    <location>
        <begin position="20"/>
        <end position="264"/>
    </location>
</feature>
<dbReference type="PROSITE" id="PS00062">
    <property type="entry name" value="ALDOKETO_REDUCTASE_2"/>
    <property type="match status" value="1"/>
</dbReference>
<reference evidence="6" key="1">
    <citation type="journal article" date="2019" name="Int. J. Syst. Evol. Microbiol.">
        <title>The Global Catalogue of Microorganisms (GCM) 10K type strain sequencing project: providing services to taxonomists for standard genome sequencing and annotation.</title>
        <authorList>
            <consortium name="The Broad Institute Genomics Platform"/>
            <consortium name="The Broad Institute Genome Sequencing Center for Infectious Disease"/>
            <person name="Wu L."/>
            <person name="Ma J."/>
        </authorList>
    </citation>
    <scope>NUCLEOTIDE SEQUENCE [LARGE SCALE GENOMIC DNA]</scope>
    <source>
        <strain evidence="6">CCUG 57113</strain>
    </source>
</reference>
<dbReference type="RefSeq" id="WP_209745834.1">
    <property type="nucleotide sequence ID" value="NZ_JBHSMH010000101.1"/>
</dbReference>
<sequence>MAVSISDFTVLNNGVKMPWLGLGVWQGRPEDGEHVENAVKAAVSIGYRSIDTAAGYENEPGVGRAIKACGVPREEIFITTKVKNPDQGYESTLQAFEISRKNLDLDYIDLFLVHWPVAGKFKETWRALEKVYEEGLVRAIGVSNFQIHHLEDLLSEAKVVPAVNQIELHPRLSQVELRQYCKSKGIQVEAWSPLMLGRLLTDRTVTELAAVYGKTPAQIILRWDLQHGIITIPKSVSADRIAENANLFDFELSGNDMAKLDGLNLNERSGPDPDHFDF</sequence>
<dbReference type="PIRSF" id="PIRSF000097">
    <property type="entry name" value="AKR"/>
    <property type="match status" value="1"/>
</dbReference>
<dbReference type="Pfam" id="PF00248">
    <property type="entry name" value="Aldo_ket_red"/>
    <property type="match status" value="1"/>
</dbReference>
<dbReference type="Proteomes" id="UP001596105">
    <property type="component" value="Unassembled WGS sequence"/>
</dbReference>
<name>A0ABW0M0J7_9BACL</name>
<dbReference type="PROSITE" id="PS00798">
    <property type="entry name" value="ALDOKETO_REDUCTASE_1"/>
    <property type="match status" value="1"/>
</dbReference>